<evidence type="ECO:0000313" key="1">
    <source>
        <dbReference type="EMBL" id="ACV57447.1"/>
    </source>
</evidence>
<dbReference type="AlphaFoldDB" id="C8WS13"/>
<reference evidence="1 2" key="2">
    <citation type="journal article" date="2010" name="Stand. Genomic Sci.">
        <title>Complete genome sequence of Alicyclobacillus acidocaldarius type strain (104-IA).</title>
        <authorList>
            <person name="Mavromatis K."/>
            <person name="Sikorski J."/>
            <person name="Lapidus A."/>
            <person name="Glavina Del Rio T."/>
            <person name="Copeland A."/>
            <person name="Tice H."/>
            <person name="Cheng J.F."/>
            <person name="Lucas S."/>
            <person name="Chen F."/>
            <person name="Nolan M."/>
            <person name="Bruce D."/>
            <person name="Goodwin L."/>
            <person name="Pitluck S."/>
            <person name="Ivanova N."/>
            <person name="Ovchinnikova G."/>
            <person name="Pati A."/>
            <person name="Chen A."/>
            <person name="Palaniappan K."/>
            <person name="Land M."/>
            <person name="Hauser L."/>
            <person name="Chang Y.J."/>
            <person name="Jeffries C.D."/>
            <person name="Chain P."/>
            <person name="Meincke L."/>
            <person name="Sims D."/>
            <person name="Chertkov O."/>
            <person name="Han C."/>
            <person name="Brettin T."/>
            <person name="Detter J.C."/>
            <person name="Wahrenburg C."/>
            <person name="Rohde M."/>
            <person name="Pukall R."/>
            <person name="Goker M."/>
            <person name="Bristow J."/>
            <person name="Eisen J.A."/>
            <person name="Markowitz V."/>
            <person name="Hugenholtz P."/>
            <person name="Klenk H.P."/>
            <person name="Kyrpides N.C."/>
        </authorList>
    </citation>
    <scope>NUCLEOTIDE SEQUENCE [LARGE SCALE GENOMIC DNA]</scope>
    <source>
        <strain evidence="2">ATCC 27009 / DSM 446 / BCRC 14685 / JCM 5260 / KCTC 1825 / NBRC 15652 / NCIMB 11725 / NRRL B-14509 / 104-IA</strain>
    </source>
</reference>
<evidence type="ECO:0000313" key="2">
    <source>
        <dbReference type="Proteomes" id="UP000001917"/>
    </source>
</evidence>
<dbReference type="HOGENOM" id="CLU_743222_0_0_9"/>
<name>C8WS13_ALIAD</name>
<dbReference type="RefSeq" id="WP_012809817.1">
    <property type="nucleotide sequence ID" value="NC_013205.1"/>
</dbReference>
<reference evidence="2" key="1">
    <citation type="submission" date="2009-09" db="EMBL/GenBank/DDBJ databases">
        <title>The complete chromosome of Alicyclobacillus acidocaldarius subsp. acidocaldarius DSM 446.</title>
        <authorList>
            <consortium name="US DOE Joint Genome Institute (JGI-PGF)"/>
            <person name="Lucas S."/>
            <person name="Copeland A."/>
            <person name="Lapidus A."/>
            <person name="Glavina del Rio T."/>
            <person name="Dalin E."/>
            <person name="Tice H."/>
            <person name="Bruce D."/>
            <person name="Goodwin L."/>
            <person name="Pitluck S."/>
            <person name="Kyrpides N."/>
            <person name="Mavromatis K."/>
            <person name="Ivanova N."/>
            <person name="Ovchinnikova G."/>
            <person name="Chertkov O."/>
            <person name="Sims D."/>
            <person name="Brettin T."/>
            <person name="Detter J.C."/>
            <person name="Han C."/>
            <person name="Larimer F."/>
            <person name="Land M."/>
            <person name="Hauser L."/>
            <person name="Markowitz V."/>
            <person name="Cheng J.-F."/>
            <person name="Hugenholtz P."/>
            <person name="Woyke T."/>
            <person name="Wu D."/>
            <person name="Pukall R."/>
            <person name="Klenk H.-P."/>
            <person name="Eisen J.A."/>
        </authorList>
    </citation>
    <scope>NUCLEOTIDE SEQUENCE [LARGE SCALE GENOMIC DNA]</scope>
    <source>
        <strain evidence="2">ATCC 27009 / DSM 446 / BCRC 14685 / JCM 5260 / KCTC 1825 / NBRC 15652 / NCIMB 11725 / NRRL B-14509 / 104-IA</strain>
    </source>
</reference>
<accession>C8WS13</accession>
<proteinExistence type="predicted"/>
<keyword evidence="2" id="KW-1185">Reference proteome</keyword>
<dbReference type="PANTHER" id="PTHR34351:SF1">
    <property type="entry name" value="SLR1927 PROTEIN"/>
    <property type="match status" value="1"/>
</dbReference>
<organism evidence="1 2">
    <name type="scientific">Alicyclobacillus acidocaldarius subsp. acidocaldarius (strain ATCC 27009 / DSM 446 / BCRC 14685 / JCM 5260 / KCTC 1825 / NBRC 15652 / NCIMB 11725 / NRRL B-14509 / 104-IA)</name>
    <name type="common">Bacillus acidocaldarius</name>
    <dbReference type="NCBI Taxonomy" id="521098"/>
    <lineage>
        <taxon>Bacteria</taxon>
        <taxon>Bacillati</taxon>
        <taxon>Bacillota</taxon>
        <taxon>Bacilli</taxon>
        <taxon>Bacillales</taxon>
        <taxon>Alicyclobacillaceae</taxon>
        <taxon>Alicyclobacillus</taxon>
    </lineage>
</organism>
<dbReference type="Proteomes" id="UP000001917">
    <property type="component" value="Chromosome"/>
</dbReference>
<sequence length="372" mass="39863">MTTSIRRPWLLTALVLASAAVSYLALGTGAVGLRALGGALDALSLYELSVAMAALAISKTRVEIPARAFAGDSVRIAVEVSTRAPRLGRWERRAEIALEWEGHRAASDSLNTVACCREPGGCRVELEAPSLRRGRYALNAVRVRVSDAFGLFSVDRRLPAEGAMAVYPKLVPVGDWVREIERRMRTHGATEREAEVAPTGGVVPYRPGERLSLIHWPTSLRTGDLYAREMASDISRPWRVVPWIRPGDPPHLAERALSVVLSLVAHGQRGGLSVECFIPTGHGQSLAWRRCRTFDEAGSALAEIDVCVGTAPPSAEVPGGWSATIWVTAGAPESVGLARGGRALVVSAVDRREPGDGRVARARGPEPSNARA</sequence>
<protein>
    <submittedName>
        <fullName evidence="1">Uncharacterized protein</fullName>
    </submittedName>
</protein>
<gene>
    <name evidence="1" type="ordered locus">Aaci_0388</name>
</gene>
<dbReference type="PANTHER" id="PTHR34351">
    <property type="entry name" value="SLR1927 PROTEIN-RELATED"/>
    <property type="match status" value="1"/>
</dbReference>
<dbReference type="eggNOG" id="COG1721">
    <property type="taxonomic scope" value="Bacteria"/>
</dbReference>
<dbReference type="STRING" id="521098.Aaci_0388"/>
<dbReference type="KEGG" id="aac:Aaci_0388"/>
<dbReference type="EMBL" id="CP001727">
    <property type="protein sequence ID" value="ACV57447.1"/>
    <property type="molecule type" value="Genomic_DNA"/>
</dbReference>